<organism evidence="2 3">
    <name type="scientific">Rotaria socialis</name>
    <dbReference type="NCBI Taxonomy" id="392032"/>
    <lineage>
        <taxon>Eukaryota</taxon>
        <taxon>Metazoa</taxon>
        <taxon>Spiralia</taxon>
        <taxon>Gnathifera</taxon>
        <taxon>Rotifera</taxon>
        <taxon>Eurotatoria</taxon>
        <taxon>Bdelloidea</taxon>
        <taxon>Philodinida</taxon>
        <taxon>Philodinidae</taxon>
        <taxon>Rotaria</taxon>
    </lineage>
</organism>
<feature type="non-terminal residue" evidence="2">
    <location>
        <position position="1"/>
    </location>
</feature>
<name>A0A822GVY0_9BILA</name>
<evidence type="ECO:0000313" key="3">
    <source>
        <dbReference type="Proteomes" id="UP000663848"/>
    </source>
</evidence>
<comment type="caution">
    <text evidence="2">The sequence shown here is derived from an EMBL/GenBank/DDBJ whole genome shotgun (WGS) entry which is preliminary data.</text>
</comment>
<dbReference type="Proteomes" id="UP000663848">
    <property type="component" value="Unassembled WGS sequence"/>
</dbReference>
<sequence length="55" mass="5853">SSSSSSSSSSPSTSSSHSSFQKLLNGTLRHDPLLTAAMEDFRQLHRTSSQSTPLT</sequence>
<dbReference type="AlphaFoldDB" id="A0A822GVY0"/>
<dbReference type="EMBL" id="CAJOBR010102055">
    <property type="protein sequence ID" value="CAF5153481.1"/>
    <property type="molecule type" value="Genomic_DNA"/>
</dbReference>
<reference evidence="2" key="1">
    <citation type="submission" date="2021-02" db="EMBL/GenBank/DDBJ databases">
        <authorList>
            <person name="Nowell W R."/>
        </authorList>
    </citation>
    <scope>NUCLEOTIDE SEQUENCE</scope>
</reference>
<feature type="region of interest" description="Disordered" evidence="1">
    <location>
        <begin position="1"/>
        <end position="24"/>
    </location>
</feature>
<evidence type="ECO:0000313" key="2">
    <source>
        <dbReference type="EMBL" id="CAF5153481.1"/>
    </source>
</evidence>
<gene>
    <name evidence="2" type="ORF">QYT958_LOCUS48773</name>
</gene>
<protein>
    <submittedName>
        <fullName evidence="2">Uncharacterized protein</fullName>
    </submittedName>
</protein>
<feature type="non-terminal residue" evidence="2">
    <location>
        <position position="55"/>
    </location>
</feature>
<accession>A0A822GVY0</accession>
<feature type="compositionally biased region" description="Low complexity" evidence="1">
    <location>
        <begin position="1"/>
        <end position="19"/>
    </location>
</feature>
<evidence type="ECO:0000256" key="1">
    <source>
        <dbReference type="SAM" id="MobiDB-lite"/>
    </source>
</evidence>
<proteinExistence type="predicted"/>